<dbReference type="GO" id="GO:0003700">
    <property type="term" value="F:DNA-binding transcription factor activity"/>
    <property type="evidence" value="ECO:0007669"/>
    <property type="project" value="InterPro"/>
</dbReference>
<evidence type="ECO:0000259" key="4">
    <source>
        <dbReference type="PROSITE" id="PS01124"/>
    </source>
</evidence>
<evidence type="ECO:0000313" key="6">
    <source>
        <dbReference type="Proteomes" id="UP000693672"/>
    </source>
</evidence>
<sequence length="264" mass="30780">MPNDIGQLVIGLPAPYREINFFYRTKGWTMGLHDHPWYQMILVTDGVLSLESGDHSYTLRPGHFCLIPPFHAHALATKDGYHQFGINFQHKADERGITSFLDTHLKEIVVMNKFDILDMLPAIQQTCSEMTAISKLRVGSYLDSILLNCMESAFSRKEIHFRNKLLDYLRRNLREKTMLKDLCQHMNMSQSHLERLTYQEFGCGVIELYNRIRIHHACNLLSDSSLSLSEISEQLGFYDLSHFSHFFKRKMRMSPTAFKKQMLE</sequence>
<keyword evidence="6" id="KW-1185">Reference proteome</keyword>
<name>A0A916K9H6_9BACL</name>
<dbReference type="GO" id="GO:0043565">
    <property type="term" value="F:sequence-specific DNA binding"/>
    <property type="evidence" value="ECO:0007669"/>
    <property type="project" value="InterPro"/>
</dbReference>
<keyword evidence="1" id="KW-0805">Transcription regulation</keyword>
<dbReference type="PROSITE" id="PS00041">
    <property type="entry name" value="HTH_ARAC_FAMILY_1"/>
    <property type="match status" value="1"/>
</dbReference>
<evidence type="ECO:0000313" key="5">
    <source>
        <dbReference type="EMBL" id="CAG7647127.1"/>
    </source>
</evidence>
<evidence type="ECO:0000256" key="1">
    <source>
        <dbReference type="ARBA" id="ARBA00023015"/>
    </source>
</evidence>
<keyword evidence="2" id="KW-0238">DNA-binding</keyword>
<proteinExistence type="predicted"/>
<dbReference type="InterPro" id="IPR003313">
    <property type="entry name" value="AraC-bd"/>
</dbReference>
<gene>
    <name evidence="5" type="primary">rhaR_79</name>
    <name evidence="5" type="ORF">PAESOLCIP111_05318</name>
</gene>
<dbReference type="InterPro" id="IPR018062">
    <property type="entry name" value="HTH_AraC-typ_CS"/>
</dbReference>
<dbReference type="PROSITE" id="PS01124">
    <property type="entry name" value="HTH_ARAC_FAMILY_2"/>
    <property type="match status" value="1"/>
</dbReference>
<dbReference type="Proteomes" id="UP000693672">
    <property type="component" value="Unassembled WGS sequence"/>
</dbReference>
<dbReference type="SMART" id="SM00342">
    <property type="entry name" value="HTH_ARAC"/>
    <property type="match status" value="1"/>
</dbReference>
<dbReference type="PANTHER" id="PTHR43280">
    <property type="entry name" value="ARAC-FAMILY TRANSCRIPTIONAL REGULATOR"/>
    <property type="match status" value="1"/>
</dbReference>
<protein>
    <submittedName>
        <fullName evidence="5">HTH-type transcriptional activator RhaR</fullName>
    </submittedName>
</protein>
<dbReference type="PANTHER" id="PTHR43280:SF2">
    <property type="entry name" value="HTH-TYPE TRANSCRIPTIONAL REGULATOR EXSA"/>
    <property type="match status" value="1"/>
</dbReference>
<dbReference type="Pfam" id="PF12833">
    <property type="entry name" value="HTH_18"/>
    <property type="match status" value="1"/>
</dbReference>
<dbReference type="EMBL" id="CAJVAS010000037">
    <property type="protein sequence ID" value="CAG7647127.1"/>
    <property type="molecule type" value="Genomic_DNA"/>
</dbReference>
<dbReference type="Pfam" id="PF02311">
    <property type="entry name" value="AraC_binding"/>
    <property type="match status" value="1"/>
</dbReference>
<comment type="caution">
    <text evidence="5">The sequence shown here is derived from an EMBL/GenBank/DDBJ whole genome shotgun (WGS) entry which is preliminary data.</text>
</comment>
<feature type="domain" description="HTH araC/xylS-type" evidence="4">
    <location>
        <begin position="163"/>
        <end position="261"/>
    </location>
</feature>
<evidence type="ECO:0000256" key="2">
    <source>
        <dbReference type="ARBA" id="ARBA00023125"/>
    </source>
</evidence>
<evidence type="ECO:0000256" key="3">
    <source>
        <dbReference type="ARBA" id="ARBA00023163"/>
    </source>
</evidence>
<dbReference type="AlphaFoldDB" id="A0A916K9H6"/>
<reference evidence="5" key="1">
    <citation type="submission" date="2021-06" db="EMBL/GenBank/DDBJ databases">
        <authorList>
            <person name="Criscuolo A."/>
        </authorList>
    </citation>
    <scope>NUCLEOTIDE SEQUENCE</scope>
    <source>
        <strain evidence="5">CIP111600</strain>
    </source>
</reference>
<dbReference type="InterPro" id="IPR018060">
    <property type="entry name" value="HTH_AraC"/>
</dbReference>
<keyword evidence="3" id="KW-0804">Transcription</keyword>
<organism evidence="5 6">
    <name type="scientific">Paenibacillus solanacearum</name>
    <dbReference type="NCBI Taxonomy" id="2048548"/>
    <lineage>
        <taxon>Bacteria</taxon>
        <taxon>Bacillati</taxon>
        <taxon>Bacillota</taxon>
        <taxon>Bacilli</taxon>
        <taxon>Bacillales</taxon>
        <taxon>Paenibacillaceae</taxon>
        <taxon>Paenibacillus</taxon>
    </lineage>
</organism>
<dbReference type="RefSeq" id="WP_218095043.1">
    <property type="nucleotide sequence ID" value="NZ_CAJVAS010000037.1"/>
</dbReference>
<accession>A0A916K9H6</accession>